<comment type="caution">
    <text evidence="3">The sequence shown here is derived from an EMBL/GenBank/DDBJ whole genome shotgun (WGS) entry which is preliminary data.</text>
</comment>
<gene>
    <name evidence="3" type="ORF">HZU72_20580</name>
</gene>
<dbReference type="InterPro" id="IPR051474">
    <property type="entry name" value="Anti-sigma-K/W_factor"/>
</dbReference>
<evidence type="ECO:0000313" key="4">
    <source>
        <dbReference type="Proteomes" id="UP000520876"/>
    </source>
</evidence>
<proteinExistence type="predicted"/>
<protein>
    <submittedName>
        <fullName evidence="3">Anti-sigma factor</fullName>
    </submittedName>
</protein>
<sequence length="253" mass="27942">MTRPSQHEHEDEDDHTLAGEYVLGTLSLEQRKALEARLPNEPELQQAVMAWEERFLPYTAITDQVTPSDNLWPRIERSLASREALAKRARPASAVPPRPRRMLHSLPLWRGAAGFGLAAALVMGVMLANEVTSPTSPTVSTTPEYMVVLLAPQTQSAGWVVQASSRQEIELIPLGTFEVPEGKALEFWTKGDEWQAPVSLGLVEPGQPIRLRLDELPPLEDNQLFELTLEDETGSPTGLPTGPIEFIGRAVEI</sequence>
<organism evidence="3 4">
    <name type="scientific">Vreelandella sedimenti</name>
    <dbReference type="NCBI Taxonomy" id="2729618"/>
    <lineage>
        <taxon>Bacteria</taxon>
        <taxon>Pseudomonadati</taxon>
        <taxon>Pseudomonadota</taxon>
        <taxon>Gammaproteobacteria</taxon>
        <taxon>Oceanospirillales</taxon>
        <taxon>Halomonadaceae</taxon>
        <taxon>Vreelandella</taxon>
    </lineage>
</organism>
<keyword evidence="1" id="KW-0472">Membrane</keyword>
<name>A0A7Z0NAT4_9GAMM</name>
<dbReference type="Pfam" id="PF10099">
    <property type="entry name" value="RskA_C"/>
    <property type="match status" value="1"/>
</dbReference>
<feature type="domain" description="Anti-sigma K factor RskA C-terminal" evidence="2">
    <location>
        <begin position="116"/>
        <end position="244"/>
    </location>
</feature>
<keyword evidence="1" id="KW-1133">Transmembrane helix</keyword>
<evidence type="ECO:0000259" key="2">
    <source>
        <dbReference type="Pfam" id="PF10099"/>
    </source>
</evidence>
<dbReference type="Proteomes" id="UP000520876">
    <property type="component" value="Unassembled WGS sequence"/>
</dbReference>
<dbReference type="EMBL" id="JACCGK010000021">
    <property type="protein sequence ID" value="NYT74792.1"/>
    <property type="molecule type" value="Genomic_DNA"/>
</dbReference>
<keyword evidence="1" id="KW-0812">Transmembrane</keyword>
<dbReference type="InterPro" id="IPR018764">
    <property type="entry name" value="RskA_C"/>
</dbReference>
<keyword evidence="4" id="KW-1185">Reference proteome</keyword>
<dbReference type="GO" id="GO:0005886">
    <property type="term" value="C:plasma membrane"/>
    <property type="evidence" value="ECO:0007669"/>
    <property type="project" value="InterPro"/>
</dbReference>
<dbReference type="PANTHER" id="PTHR37461:SF1">
    <property type="entry name" value="ANTI-SIGMA-K FACTOR RSKA"/>
    <property type="match status" value="1"/>
</dbReference>
<reference evidence="3 4" key="1">
    <citation type="submission" date="2020-07" db="EMBL/GenBank/DDBJ databases">
        <title>Halomonas sp. QX-2 draft genome sequence.</title>
        <authorList>
            <person name="Qiu X."/>
        </authorList>
    </citation>
    <scope>NUCLEOTIDE SEQUENCE [LARGE SCALE GENOMIC DNA]</scope>
    <source>
        <strain evidence="3 4">QX-2</strain>
    </source>
</reference>
<dbReference type="RefSeq" id="WP_180095476.1">
    <property type="nucleotide sequence ID" value="NZ_JACCGK010000021.1"/>
</dbReference>
<dbReference type="GO" id="GO:0006417">
    <property type="term" value="P:regulation of translation"/>
    <property type="evidence" value="ECO:0007669"/>
    <property type="project" value="TreeGrafter"/>
</dbReference>
<evidence type="ECO:0000256" key="1">
    <source>
        <dbReference type="SAM" id="Phobius"/>
    </source>
</evidence>
<feature type="transmembrane region" description="Helical" evidence="1">
    <location>
        <begin position="108"/>
        <end position="128"/>
    </location>
</feature>
<accession>A0A7Z0NAT4</accession>
<evidence type="ECO:0000313" key="3">
    <source>
        <dbReference type="EMBL" id="NYT74792.1"/>
    </source>
</evidence>
<dbReference type="AlphaFoldDB" id="A0A7Z0NAT4"/>
<dbReference type="GO" id="GO:0016989">
    <property type="term" value="F:sigma factor antagonist activity"/>
    <property type="evidence" value="ECO:0007669"/>
    <property type="project" value="TreeGrafter"/>
</dbReference>
<dbReference type="PANTHER" id="PTHR37461">
    <property type="entry name" value="ANTI-SIGMA-K FACTOR RSKA"/>
    <property type="match status" value="1"/>
</dbReference>